<keyword evidence="1" id="KW-1133">Transmembrane helix</keyword>
<evidence type="ECO:0000313" key="2">
    <source>
        <dbReference type="EMBL" id="MCT7946898.1"/>
    </source>
</evidence>
<dbReference type="RefSeq" id="WP_261273325.1">
    <property type="nucleotide sequence ID" value="NZ_JAMTCC010000029.1"/>
</dbReference>
<gene>
    <name evidence="2" type="ORF">NE536_16165</name>
</gene>
<dbReference type="EMBL" id="JAMTCC010000029">
    <property type="protein sequence ID" value="MCT7946898.1"/>
    <property type="molecule type" value="Genomic_DNA"/>
</dbReference>
<name>A0A9X2WWW2_9GAMM</name>
<accession>A0A9X2WWW2</accession>
<protein>
    <submittedName>
        <fullName evidence="2">Uncharacterized protein</fullName>
    </submittedName>
</protein>
<dbReference type="AlphaFoldDB" id="A0A9X2WWW2"/>
<comment type="caution">
    <text evidence="2">The sequence shown here is derived from an EMBL/GenBank/DDBJ whole genome shotgun (WGS) entry which is preliminary data.</text>
</comment>
<feature type="transmembrane region" description="Helical" evidence="1">
    <location>
        <begin position="52"/>
        <end position="76"/>
    </location>
</feature>
<feature type="transmembrane region" description="Helical" evidence="1">
    <location>
        <begin position="12"/>
        <end position="32"/>
    </location>
</feature>
<dbReference type="Proteomes" id="UP001155604">
    <property type="component" value="Unassembled WGS sequence"/>
</dbReference>
<keyword evidence="1" id="KW-0472">Membrane</keyword>
<keyword evidence="1" id="KW-0812">Transmembrane</keyword>
<keyword evidence="3" id="KW-1185">Reference proteome</keyword>
<evidence type="ECO:0000313" key="3">
    <source>
        <dbReference type="Proteomes" id="UP001155604"/>
    </source>
</evidence>
<sequence>MSTVKLKDYRPFQIISIIGFIIFTISSISIIINDVLEYDSKLCASNICFSYFTSLFSFPIDVAKATVALLALAALLHKSEETQYQIKISISQNTYSNYFHHRKIINEELDSKLLDSKLLDSDVKIVSFNSFYNLLFPKNKPNKFEFTSDINDVEVLYRDFFDNLFSQSSFARIYGRGGSLGTGVVRLGSVSIKDKFDIIREFDDAIFELLESLGLRVATEHYTLNKSYAVYKSRALSLEEFSTVEYESISSYDISKMLILIRNIGEVINKLSYSNRELSFLTVGDDIFRQKFSTKDTFFMVVGNIDAQKKKIIKDIIQP</sequence>
<evidence type="ECO:0000256" key="1">
    <source>
        <dbReference type="SAM" id="Phobius"/>
    </source>
</evidence>
<organism evidence="2 3">
    <name type="scientific">Shewanella septentrionalis</name>
    <dbReference type="NCBI Taxonomy" id="2952223"/>
    <lineage>
        <taxon>Bacteria</taxon>
        <taxon>Pseudomonadati</taxon>
        <taxon>Pseudomonadota</taxon>
        <taxon>Gammaproteobacteria</taxon>
        <taxon>Alteromonadales</taxon>
        <taxon>Shewanellaceae</taxon>
        <taxon>Shewanella</taxon>
    </lineage>
</organism>
<proteinExistence type="predicted"/>
<reference evidence="2" key="1">
    <citation type="journal article" date="2023" name="Int. J. Syst. Evol. Microbiol.">
        <title>&lt;i&gt;Shewanella septentrionalis&lt;/i&gt; sp. nov. and &lt;i&gt;Shewanella holmiensis&lt;/i&gt; sp. nov., isolated from Baltic Sea water and sediments.</title>
        <authorList>
            <person name="Martin-Rodriguez A.J."/>
            <person name="Thorell K."/>
            <person name="Joffre E."/>
            <person name="Jensie-Markopoulos S."/>
            <person name="Moore E.R.B."/>
            <person name="Sjoling A."/>
        </authorList>
    </citation>
    <scope>NUCLEOTIDE SEQUENCE</scope>
    <source>
        <strain evidence="2">SP1W3</strain>
    </source>
</reference>